<evidence type="ECO:0000313" key="9">
    <source>
        <dbReference type="EMBL" id="SDX70362.1"/>
    </source>
</evidence>
<keyword evidence="4 7" id="KW-1133">Transmembrane helix</keyword>
<dbReference type="InterPro" id="IPR010619">
    <property type="entry name" value="ThrE-like_N"/>
</dbReference>
<evidence type="ECO:0000259" key="8">
    <source>
        <dbReference type="Pfam" id="PF06738"/>
    </source>
</evidence>
<evidence type="ECO:0000256" key="7">
    <source>
        <dbReference type="SAM" id="Phobius"/>
    </source>
</evidence>
<dbReference type="GO" id="GO:0022857">
    <property type="term" value="F:transmembrane transporter activity"/>
    <property type="evidence" value="ECO:0007669"/>
    <property type="project" value="InterPro"/>
</dbReference>
<keyword evidence="3 7" id="KW-0812">Transmembrane</keyword>
<dbReference type="GO" id="GO:0005886">
    <property type="term" value="C:plasma membrane"/>
    <property type="evidence" value="ECO:0007669"/>
    <property type="project" value="UniProtKB-SubCell"/>
</dbReference>
<feature type="domain" description="Threonine/serine exporter-like N-terminal" evidence="8">
    <location>
        <begin position="18"/>
        <end position="256"/>
    </location>
</feature>
<evidence type="ECO:0000256" key="2">
    <source>
        <dbReference type="ARBA" id="ARBA00022475"/>
    </source>
</evidence>
<dbReference type="Proteomes" id="UP000198828">
    <property type="component" value="Unassembled WGS sequence"/>
</dbReference>
<evidence type="ECO:0000256" key="5">
    <source>
        <dbReference type="ARBA" id="ARBA00023136"/>
    </source>
</evidence>
<keyword evidence="5 7" id="KW-0472">Membrane</keyword>
<dbReference type="PANTHER" id="PTHR34390">
    <property type="entry name" value="UPF0442 PROTEIN YJJB-RELATED"/>
    <property type="match status" value="1"/>
</dbReference>
<protein>
    <submittedName>
        <fullName evidence="9">Uncharacterized membrane protein YjjP, DUF1212 family</fullName>
    </submittedName>
</protein>
<dbReference type="OrthoDB" id="9813917at2"/>
<keyword evidence="10" id="KW-1185">Reference proteome</keyword>
<keyword evidence="2" id="KW-1003">Cell membrane</keyword>
<dbReference type="EMBL" id="FNNG01000016">
    <property type="protein sequence ID" value="SDX70362.1"/>
    <property type="molecule type" value="Genomic_DNA"/>
</dbReference>
<accession>A0A1H3DUZ3</accession>
<proteinExistence type="inferred from homology"/>
<name>A0A1H3DUZ3_9FIRM</name>
<evidence type="ECO:0000256" key="3">
    <source>
        <dbReference type="ARBA" id="ARBA00022692"/>
    </source>
</evidence>
<evidence type="ECO:0000313" key="10">
    <source>
        <dbReference type="Proteomes" id="UP000198828"/>
    </source>
</evidence>
<evidence type="ECO:0000256" key="6">
    <source>
        <dbReference type="ARBA" id="ARBA00034125"/>
    </source>
</evidence>
<dbReference type="Pfam" id="PF06738">
    <property type="entry name" value="ThrE"/>
    <property type="match status" value="1"/>
</dbReference>
<comment type="subcellular location">
    <subcellularLocation>
        <location evidence="1">Cell membrane</location>
        <topology evidence="1">Multi-pass membrane protein</topology>
    </subcellularLocation>
</comment>
<feature type="transmembrane region" description="Helical" evidence="7">
    <location>
        <begin position="125"/>
        <end position="143"/>
    </location>
</feature>
<gene>
    <name evidence="9" type="ORF">SAMN05660923_02782</name>
</gene>
<dbReference type="PANTHER" id="PTHR34390:SF2">
    <property type="entry name" value="SUCCINATE TRANSPORTER SUBUNIT YJJP-RELATED"/>
    <property type="match status" value="1"/>
</dbReference>
<reference evidence="9 10" key="1">
    <citation type="submission" date="2016-10" db="EMBL/GenBank/DDBJ databases">
        <authorList>
            <person name="de Groot N.N."/>
        </authorList>
    </citation>
    <scope>NUCLEOTIDE SEQUENCE [LARGE SCALE GENOMIC DNA]</scope>
    <source>
        <strain evidence="9 10">DSM 23310</strain>
    </source>
</reference>
<comment type="similarity">
    <text evidence="6">Belongs to the ThrE exporter (TC 2.A.79) family.</text>
</comment>
<dbReference type="InterPro" id="IPR050539">
    <property type="entry name" value="ThrE_Dicarb/AminoAcid_Exp"/>
</dbReference>
<feature type="transmembrane region" description="Helical" evidence="7">
    <location>
        <begin position="173"/>
        <end position="196"/>
    </location>
</feature>
<sequence length="263" mass="29195">MQKDMYIDNFDAKKLLLLAILAGRTMLKNGAETYRAEDTIERICKSRKGVQYADAFATTTGIFASLEYNGEMITYFIRIKSTKIDLNTISLVNEFSREFVNSNMSIDEGLDRLRRINRTKNYKETTKAVFGSLACAFFSLLFGGTFKDFISSYIVSLIVLILINKLNDYKLTFFINNFIGAALATILSILSIKIGIGKNMDTIIIASIMSLVPGVAITNAMRDTISGDFISGLSRTMEAIFSALAIAFGVGVVLNMYFKGVVR</sequence>
<evidence type="ECO:0000256" key="1">
    <source>
        <dbReference type="ARBA" id="ARBA00004651"/>
    </source>
</evidence>
<feature type="transmembrane region" description="Helical" evidence="7">
    <location>
        <begin position="240"/>
        <end position="258"/>
    </location>
</feature>
<organism evidence="9 10">
    <name type="scientific">Tepidimicrobium xylanilyticum</name>
    <dbReference type="NCBI Taxonomy" id="1123352"/>
    <lineage>
        <taxon>Bacteria</taxon>
        <taxon>Bacillati</taxon>
        <taxon>Bacillota</taxon>
        <taxon>Tissierellia</taxon>
        <taxon>Tissierellales</taxon>
        <taxon>Tepidimicrobiaceae</taxon>
        <taxon>Tepidimicrobium</taxon>
    </lineage>
</organism>
<dbReference type="AlphaFoldDB" id="A0A1H3DUZ3"/>
<dbReference type="GO" id="GO:0015744">
    <property type="term" value="P:succinate transport"/>
    <property type="evidence" value="ECO:0007669"/>
    <property type="project" value="TreeGrafter"/>
</dbReference>
<feature type="transmembrane region" description="Helical" evidence="7">
    <location>
        <begin position="202"/>
        <end position="220"/>
    </location>
</feature>
<dbReference type="RefSeq" id="WP_093754688.1">
    <property type="nucleotide sequence ID" value="NZ_BSYN01000010.1"/>
</dbReference>
<evidence type="ECO:0000256" key="4">
    <source>
        <dbReference type="ARBA" id="ARBA00022989"/>
    </source>
</evidence>